<dbReference type="Proteomes" id="UP000032049">
    <property type="component" value="Unassembled WGS sequence"/>
</dbReference>
<evidence type="ECO:0000313" key="4">
    <source>
        <dbReference type="Proteomes" id="UP000032049"/>
    </source>
</evidence>
<dbReference type="InterPro" id="IPR000421">
    <property type="entry name" value="FA58C"/>
</dbReference>
<name>A0A0D0GL78_9SPHI</name>
<evidence type="ECO:0000259" key="2">
    <source>
        <dbReference type="PROSITE" id="PS50022"/>
    </source>
</evidence>
<accession>A0A0D0GL78</accession>
<dbReference type="Gene3D" id="2.60.120.260">
    <property type="entry name" value="Galactose-binding domain-like"/>
    <property type="match status" value="1"/>
</dbReference>
<dbReference type="PROSITE" id="PS51257">
    <property type="entry name" value="PROKAR_LIPOPROTEIN"/>
    <property type="match status" value="1"/>
</dbReference>
<dbReference type="EMBL" id="JXRA01000111">
    <property type="protein sequence ID" value="KIO75186.1"/>
    <property type="molecule type" value="Genomic_DNA"/>
</dbReference>
<gene>
    <name evidence="3" type="ORF">TH53_21875</name>
</gene>
<sequence length="532" mass="58150">MKTKLLLLIPVLISFMACKKVTDTAGPGGGSAKADSVTTADGYSSDHIHNLNLVYFIPNDLDTLPGYQKRLSDLMLWGQKFYKDEMTRNGYADKTFGLFTSLTKGVKIIVIRGTKPKSGYPYSGGSGAVSQEINAYFTAHPTENTSAHTLVIIPRYEFKADGTPSGGPFYGTGKWCYALDYEGLDIKNLGKTDADGKRFSVWFGGMMHELGHGLNLPHNCQKVSENATLGMALMWAGNGTLGISKTFLTATDAAILNVNQIFNKDDKPRYGAVKASISKIHAKYDAGKAAIVVSGRFTSDVKVNSVVYYNDPNVNNEGTGVNKDYNATTWESKAIGLDSFYVEMPISELKYKDGNPYELKVKLVHDNGNVTETIYNYEFVNNIPVLNFSSRDEFSKTGWSVINVSSQETSQEDGKSANLIDGVINTYWHSQYSGTTAAYPHSFTIDMAAAKQVTGISITQRNGLQRAVKDLEILYSTDGSSFVSAGSYVLANVNGAQYINLPSPQNFRYYKIIAKSSYDGQPFAALSEVGAY</sequence>
<dbReference type="RefSeq" id="WP_041885610.1">
    <property type="nucleotide sequence ID" value="NZ_CP157278.1"/>
</dbReference>
<dbReference type="SUPFAM" id="SSF49785">
    <property type="entry name" value="Galactose-binding domain-like"/>
    <property type="match status" value="1"/>
</dbReference>
<comment type="caution">
    <text evidence="3">The sequence shown here is derived from an EMBL/GenBank/DDBJ whole genome shotgun (WGS) entry which is preliminary data.</text>
</comment>
<keyword evidence="4" id="KW-1185">Reference proteome</keyword>
<dbReference type="AlphaFoldDB" id="A0A0D0GL78"/>
<dbReference type="STRING" id="1503925.TH53_21875"/>
<reference evidence="3 4" key="1">
    <citation type="submission" date="2015-01" db="EMBL/GenBank/DDBJ databases">
        <title>Draft genome sequence of Pedobacter sp. NL19 isolated from sludge of an effluent treatment pond in an abandoned uranium mine.</title>
        <authorList>
            <person name="Santos T."/>
            <person name="Caetano T."/>
            <person name="Covas C."/>
            <person name="Cruz A."/>
            <person name="Mendo S."/>
        </authorList>
    </citation>
    <scope>NUCLEOTIDE SEQUENCE [LARGE SCALE GENOMIC DNA]</scope>
    <source>
        <strain evidence="3 4">NL19</strain>
    </source>
</reference>
<dbReference type="OrthoDB" id="3965347at2"/>
<proteinExistence type="predicted"/>
<dbReference type="Pfam" id="PF00754">
    <property type="entry name" value="F5_F8_type_C"/>
    <property type="match status" value="1"/>
</dbReference>
<organism evidence="3 4">
    <name type="scientific">Pedobacter lusitanus</name>
    <dbReference type="NCBI Taxonomy" id="1503925"/>
    <lineage>
        <taxon>Bacteria</taxon>
        <taxon>Pseudomonadati</taxon>
        <taxon>Bacteroidota</taxon>
        <taxon>Sphingobacteriia</taxon>
        <taxon>Sphingobacteriales</taxon>
        <taxon>Sphingobacteriaceae</taxon>
        <taxon>Pedobacter</taxon>
    </lineage>
</organism>
<dbReference type="SUPFAM" id="SSF55486">
    <property type="entry name" value="Metalloproteases ('zincins'), catalytic domain"/>
    <property type="match status" value="1"/>
</dbReference>
<protein>
    <submittedName>
        <fullName evidence="3">Contig111, whole genome shotgun sequence</fullName>
    </submittedName>
</protein>
<dbReference type="PROSITE" id="PS50022">
    <property type="entry name" value="FA58C_3"/>
    <property type="match status" value="1"/>
</dbReference>
<keyword evidence="1" id="KW-0732">Signal</keyword>
<evidence type="ECO:0000313" key="3">
    <source>
        <dbReference type="EMBL" id="KIO75186.1"/>
    </source>
</evidence>
<feature type="chain" id="PRO_5002210630" evidence="1">
    <location>
        <begin position="20"/>
        <end position="532"/>
    </location>
</feature>
<feature type="domain" description="F5/8 type C" evidence="2">
    <location>
        <begin position="381"/>
        <end position="531"/>
    </location>
</feature>
<evidence type="ECO:0000256" key="1">
    <source>
        <dbReference type="SAM" id="SignalP"/>
    </source>
</evidence>
<feature type="signal peptide" evidence="1">
    <location>
        <begin position="1"/>
        <end position="19"/>
    </location>
</feature>
<dbReference type="InterPro" id="IPR008979">
    <property type="entry name" value="Galactose-bd-like_sf"/>
</dbReference>